<dbReference type="eggNOG" id="COG1559">
    <property type="taxonomic scope" value="Bacteria"/>
</dbReference>
<feature type="chain" id="PRO_5002057781" description="Aminodeoxychorismate lyase" evidence="1">
    <location>
        <begin position="32"/>
        <end position="167"/>
    </location>
</feature>
<comment type="caution">
    <text evidence="2">The sequence shown here is derived from an EMBL/GenBank/DDBJ whole genome shotgun (WGS) entry which is preliminary data.</text>
</comment>
<evidence type="ECO:0008006" key="4">
    <source>
        <dbReference type="Google" id="ProtNLM"/>
    </source>
</evidence>
<sequence>MTANSLRSFAGGLLIAASVCGAVYFFGTSDAAQTQAEEKISIDEMQSSLAAQGYFVYTEEEWHEQLDHVRAEAYDEAEANMAVEQGNEETAETNESVEYRTKLILTVSSGMTSIDVGDALVRADIIESSMAFYNEVENRGLANALRPGTFEIDSEMSLDQVISTIFK</sequence>
<keyword evidence="3" id="KW-1185">Reference proteome</keyword>
<name>A0A0B0IIF3_9BACI</name>
<evidence type="ECO:0000313" key="2">
    <source>
        <dbReference type="EMBL" id="KHF40667.1"/>
    </source>
</evidence>
<keyword evidence="1" id="KW-0732">Signal</keyword>
<dbReference type="RefSeq" id="WP_034627602.1">
    <property type="nucleotide sequence ID" value="NZ_JRJU01000007.1"/>
</dbReference>
<protein>
    <recommendedName>
        <fullName evidence="4">Aminodeoxychorismate lyase</fullName>
    </recommendedName>
</protein>
<evidence type="ECO:0000313" key="3">
    <source>
        <dbReference type="Proteomes" id="UP000030832"/>
    </source>
</evidence>
<feature type="signal peptide" evidence="1">
    <location>
        <begin position="1"/>
        <end position="31"/>
    </location>
</feature>
<gene>
    <name evidence="2" type="ORF">LQ50_07640</name>
</gene>
<dbReference type="OrthoDB" id="2942983at2"/>
<organism evidence="2 3">
    <name type="scientific">Halalkalibacter okhensis</name>
    <dbReference type="NCBI Taxonomy" id="333138"/>
    <lineage>
        <taxon>Bacteria</taxon>
        <taxon>Bacillati</taxon>
        <taxon>Bacillota</taxon>
        <taxon>Bacilli</taxon>
        <taxon>Bacillales</taxon>
        <taxon>Bacillaceae</taxon>
        <taxon>Halalkalibacter</taxon>
    </lineage>
</organism>
<dbReference type="EMBL" id="JRJU01000007">
    <property type="protein sequence ID" value="KHF40667.1"/>
    <property type="molecule type" value="Genomic_DNA"/>
</dbReference>
<dbReference type="Proteomes" id="UP000030832">
    <property type="component" value="Unassembled WGS sequence"/>
</dbReference>
<dbReference type="Gene3D" id="3.30.1490.480">
    <property type="entry name" value="Endolytic murein transglycosylase"/>
    <property type="match status" value="1"/>
</dbReference>
<dbReference type="STRING" id="333138.LQ50_07640"/>
<accession>A0A0B0IIF3</accession>
<proteinExistence type="predicted"/>
<dbReference type="AlphaFoldDB" id="A0A0B0IIF3"/>
<reference evidence="2 3" key="1">
    <citation type="submission" date="2014-09" db="EMBL/GenBank/DDBJ databases">
        <title>Genome sequencing and annotation of Bacillus Okhensis strain Kh10-101T.</title>
        <authorList>
            <person name="Prakash J.S."/>
        </authorList>
    </citation>
    <scope>NUCLEOTIDE SEQUENCE [LARGE SCALE GENOMIC DNA]</scope>
    <source>
        <strain evidence="3">Kh10-101T</strain>
    </source>
</reference>
<evidence type="ECO:0000256" key="1">
    <source>
        <dbReference type="SAM" id="SignalP"/>
    </source>
</evidence>